<keyword evidence="2" id="KW-0732">Signal</keyword>
<feature type="signal peptide" evidence="2">
    <location>
        <begin position="1"/>
        <end position="23"/>
    </location>
</feature>
<evidence type="ECO:0000256" key="1">
    <source>
        <dbReference type="SAM" id="MobiDB-lite"/>
    </source>
</evidence>
<dbReference type="AlphaFoldDB" id="A0A0E0JCG2"/>
<feature type="region of interest" description="Disordered" evidence="1">
    <location>
        <begin position="48"/>
        <end position="82"/>
    </location>
</feature>
<evidence type="ECO:0000313" key="4">
    <source>
        <dbReference type="Proteomes" id="UP000006591"/>
    </source>
</evidence>
<feature type="compositionally biased region" description="Basic residues" evidence="1">
    <location>
        <begin position="126"/>
        <end position="136"/>
    </location>
</feature>
<proteinExistence type="predicted"/>
<feature type="compositionally biased region" description="Basic and acidic residues" evidence="1">
    <location>
        <begin position="52"/>
        <end position="66"/>
    </location>
</feature>
<dbReference type="EnsemblPlants" id="ONIVA12G17760.2">
    <property type="protein sequence ID" value="ONIVA12G17760.2"/>
    <property type="gene ID" value="ONIVA12G17760"/>
</dbReference>
<dbReference type="Gramene" id="ONIVA12G17760.2">
    <property type="protein sequence ID" value="ONIVA12G17760.2"/>
    <property type="gene ID" value="ONIVA12G17760"/>
</dbReference>
<reference evidence="3" key="2">
    <citation type="submission" date="2018-04" db="EMBL/GenBank/DDBJ databases">
        <title>OnivRS2 (Oryza nivara Reference Sequence Version 2).</title>
        <authorList>
            <person name="Zhang J."/>
            <person name="Kudrna D."/>
            <person name="Lee S."/>
            <person name="Talag J."/>
            <person name="Rajasekar S."/>
            <person name="Welchert J."/>
            <person name="Hsing Y.-I."/>
            <person name="Wing R.A."/>
        </authorList>
    </citation>
    <scope>NUCLEOTIDE SEQUENCE [LARGE SCALE GENOMIC DNA]</scope>
    <source>
        <strain evidence="3">SL10</strain>
    </source>
</reference>
<feature type="chain" id="PRO_5002363754" description="DUF4220 domain-containing protein" evidence="2">
    <location>
        <begin position="24"/>
        <end position="163"/>
    </location>
</feature>
<feature type="region of interest" description="Disordered" evidence="1">
    <location>
        <begin position="122"/>
        <end position="163"/>
    </location>
</feature>
<evidence type="ECO:0000313" key="3">
    <source>
        <dbReference type="EnsemblPlants" id="ONIVA12G17760.2"/>
    </source>
</evidence>
<organism evidence="3">
    <name type="scientific">Oryza nivara</name>
    <name type="common">Indian wild rice</name>
    <name type="synonym">Oryza sativa f. spontanea</name>
    <dbReference type="NCBI Taxonomy" id="4536"/>
    <lineage>
        <taxon>Eukaryota</taxon>
        <taxon>Viridiplantae</taxon>
        <taxon>Streptophyta</taxon>
        <taxon>Embryophyta</taxon>
        <taxon>Tracheophyta</taxon>
        <taxon>Spermatophyta</taxon>
        <taxon>Magnoliopsida</taxon>
        <taxon>Liliopsida</taxon>
        <taxon>Poales</taxon>
        <taxon>Poaceae</taxon>
        <taxon>BOP clade</taxon>
        <taxon>Oryzoideae</taxon>
        <taxon>Oryzeae</taxon>
        <taxon>Oryzinae</taxon>
        <taxon>Oryza</taxon>
    </lineage>
</organism>
<dbReference type="HOGENOM" id="CLU_1629702_0_0_1"/>
<dbReference type="Proteomes" id="UP000006591">
    <property type="component" value="Chromosome 12"/>
</dbReference>
<evidence type="ECO:0000256" key="2">
    <source>
        <dbReference type="SAM" id="SignalP"/>
    </source>
</evidence>
<accession>A0A0E0JCG2</accession>
<sequence length="163" mass="18128">MLSVISSITLLTVISSKWMTTDGDPPNLPWMSRLVAAVSRSLAALDRRRKKSQDGWRHERERESKPSDLVMFAGDGTKGEATPATHSVRFAASGAFYLLLRATTAAPELASLPARRLARRLGAAAGHRRRRRRRGRHGFDGDPDFPEAHISWARTRSRSRAAQ</sequence>
<name>A0A0E0JCG2_ORYNI</name>
<keyword evidence="4" id="KW-1185">Reference proteome</keyword>
<reference evidence="3" key="1">
    <citation type="submission" date="2015-04" db="UniProtKB">
        <authorList>
            <consortium name="EnsemblPlants"/>
        </authorList>
    </citation>
    <scope>IDENTIFICATION</scope>
    <source>
        <strain evidence="3">SL10</strain>
    </source>
</reference>
<evidence type="ECO:0008006" key="5">
    <source>
        <dbReference type="Google" id="ProtNLM"/>
    </source>
</evidence>
<protein>
    <recommendedName>
        <fullName evidence="5">DUF4220 domain-containing protein</fullName>
    </recommendedName>
</protein>